<name>A0A1G8PGE5_9RHOB</name>
<dbReference type="GO" id="GO:0009098">
    <property type="term" value="P:L-leucine biosynthetic process"/>
    <property type="evidence" value="ECO:0007669"/>
    <property type="project" value="UniProtKB-UniPathway"/>
</dbReference>
<comment type="function">
    <text evidence="2">Catalyzes the isomerization between 2-isopropylmalate and 3-isopropylmalate, via the formation of 2-isopropylmaleate.</text>
</comment>
<keyword evidence="8" id="KW-0028">Amino-acid biosynthesis</keyword>
<dbReference type="UniPathway" id="UPA00048">
    <property type="reaction ID" value="UER00071"/>
</dbReference>
<keyword evidence="9" id="KW-0456">Lyase</keyword>
<dbReference type="EC" id="4.2.1.33" evidence="6"/>
<evidence type="ECO:0000256" key="2">
    <source>
        <dbReference type="ARBA" id="ARBA00002695"/>
    </source>
</evidence>
<evidence type="ECO:0000256" key="4">
    <source>
        <dbReference type="ARBA" id="ARBA00009845"/>
    </source>
</evidence>
<dbReference type="PANTHER" id="PTHR43345">
    <property type="entry name" value="3-ISOPROPYLMALATE DEHYDRATASE SMALL SUBUNIT 2-RELATED-RELATED"/>
    <property type="match status" value="1"/>
</dbReference>
<accession>A0A1G8PGE5</accession>
<dbReference type="SUPFAM" id="SSF52016">
    <property type="entry name" value="LeuD/IlvD-like"/>
    <property type="match status" value="1"/>
</dbReference>
<evidence type="ECO:0000256" key="9">
    <source>
        <dbReference type="ARBA" id="ARBA00023239"/>
    </source>
</evidence>
<dbReference type="NCBIfam" id="TIGR00171">
    <property type="entry name" value="leuD"/>
    <property type="match status" value="1"/>
</dbReference>
<dbReference type="PANTHER" id="PTHR43345:SF5">
    <property type="entry name" value="3-ISOPROPYLMALATE DEHYDRATASE SMALL SUBUNIT"/>
    <property type="match status" value="1"/>
</dbReference>
<keyword evidence="13" id="KW-1185">Reference proteome</keyword>
<comment type="catalytic activity">
    <reaction evidence="1">
        <text>(2R,3S)-3-isopropylmalate = (2S)-2-isopropylmalate</text>
        <dbReference type="Rhea" id="RHEA:32287"/>
        <dbReference type="ChEBI" id="CHEBI:1178"/>
        <dbReference type="ChEBI" id="CHEBI:35121"/>
        <dbReference type="EC" id="4.2.1.33"/>
    </reaction>
</comment>
<evidence type="ECO:0000256" key="3">
    <source>
        <dbReference type="ARBA" id="ARBA00004729"/>
    </source>
</evidence>
<gene>
    <name evidence="12" type="ORF">SAMN04487993_101290</name>
</gene>
<dbReference type="NCBIfam" id="NF002458">
    <property type="entry name" value="PRK01641.1"/>
    <property type="match status" value="1"/>
</dbReference>
<evidence type="ECO:0000256" key="6">
    <source>
        <dbReference type="ARBA" id="ARBA00011998"/>
    </source>
</evidence>
<evidence type="ECO:0000256" key="8">
    <source>
        <dbReference type="ARBA" id="ARBA00022605"/>
    </source>
</evidence>
<organism evidence="12 13">
    <name type="scientific">Salipiger marinus</name>
    <dbReference type="NCBI Taxonomy" id="555512"/>
    <lineage>
        <taxon>Bacteria</taxon>
        <taxon>Pseudomonadati</taxon>
        <taxon>Pseudomonadota</taxon>
        <taxon>Alphaproteobacteria</taxon>
        <taxon>Rhodobacterales</taxon>
        <taxon>Roseobacteraceae</taxon>
        <taxon>Salipiger</taxon>
    </lineage>
</organism>
<dbReference type="InterPro" id="IPR015928">
    <property type="entry name" value="Aconitase/3IPM_dehydase_swvl"/>
</dbReference>
<evidence type="ECO:0000256" key="5">
    <source>
        <dbReference type="ARBA" id="ARBA00011271"/>
    </source>
</evidence>
<dbReference type="InterPro" id="IPR004431">
    <property type="entry name" value="3-IsopropMal_deHydase_ssu"/>
</dbReference>
<dbReference type="CDD" id="cd01577">
    <property type="entry name" value="IPMI_Swivel"/>
    <property type="match status" value="1"/>
</dbReference>
<dbReference type="RefSeq" id="WP_089848352.1">
    <property type="nucleotide sequence ID" value="NZ_FNEJ01000012.1"/>
</dbReference>
<proteinExistence type="inferred from homology"/>
<feature type="domain" description="Aconitase A/isopropylmalate dehydratase small subunit swivel" evidence="11">
    <location>
        <begin position="10"/>
        <end position="124"/>
    </location>
</feature>
<comment type="pathway">
    <text evidence="3">Amino-acid biosynthesis; L-leucine biosynthesis; L-leucine from 3-methyl-2-oxobutanoate: step 2/4.</text>
</comment>
<protein>
    <recommendedName>
        <fullName evidence="6">3-isopropylmalate dehydratase</fullName>
        <ecNumber evidence="6">4.2.1.33</ecNumber>
    </recommendedName>
</protein>
<sequence>MSAPLIHLNSRAVHLPDTNIDTDIIFPARFLLRTDREGLGDCAFADRRFTQDGAENPEFPLNRDGWRGAQVIVGGAGFGCGSSREHAVWALVDIGIRLVIAPDFGEIFAGNAVKNGLLVLRLPPETCAGLGQQAEAGETFTLDMRAQTLHVGGRLVCGLDLAREAQEAFLNGWDELDVILNRDMDSIRDFETGHRARQPWLFAAS</sequence>
<evidence type="ECO:0000313" key="13">
    <source>
        <dbReference type="Proteomes" id="UP000199093"/>
    </source>
</evidence>
<reference evidence="12 13" key="1">
    <citation type="submission" date="2016-10" db="EMBL/GenBank/DDBJ databases">
        <authorList>
            <person name="de Groot N.N."/>
        </authorList>
    </citation>
    <scope>NUCLEOTIDE SEQUENCE [LARGE SCALE GENOMIC DNA]</scope>
    <source>
        <strain evidence="12 13">DSM 26424</strain>
    </source>
</reference>
<dbReference type="GO" id="GO:0009316">
    <property type="term" value="C:3-isopropylmalate dehydratase complex"/>
    <property type="evidence" value="ECO:0007669"/>
    <property type="project" value="InterPro"/>
</dbReference>
<dbReference type="Pfam" id="PF00694">
    <property type="entry name" value="Aconitase_C"/>
    <property type="match status" value="1"/>
</dbReference>
<evidence type="ECO:0000256" key="7">
    <source>
        <dbReference type="ARBA" id="ARBA00022430"/>
    </source>
</evidence>
<dbReference type="InterPro" id="IPR000573">
    <property type="entry name" value="AconitaseA/IPMdHydase_ssu_swvl"/>
</dbReference>
<dbReference type="GO" id="GO:0003861">
    <property type="term" value="F:3-isopropylmalate dehydratase activity"/>
    <property type="evidence" value="ECO:0007669"/>
    <property type="project" value="UniProtKB-EC"/>
</dbReference>
<dbReference type="EMBL" id="FNEJ01000012">
    <property type="protein sequence ID" value="SDI90880.1"/>
    <property type="molecule type" value="Genomic_DNA"/>
</dbReference>
<evidence type="ECO:0000256" key="10">
    <source>
        <dbReference type="ARBA" id="ARBA00023304"/>
    </source>
</evidence>
<keyword evidence="7" id="KW-0432">Leucine biosynthesis</keyword>
<dbReference type="Proteomes" id="UP000199093">
    <property type="component" value="Unassembled WGS sequence"/>
</dbReference>
<dbReference type="AlphaFoldDB" id="A0A1G8PGE5"/>
<dbReference type="STRING" id="555512.SAMN04487993_101290"/>
<evidence type="ECO:0000313" key="12">
    <source>
        <dbReference type="EMBL" id="SDI90880.1"/>
    </source>
</evidence>
<dbReference type="InterPro" id="IPR050075">
    <property type="entry name" value="LeuD"/>
</dbReference>
<evidence type="ECO:0000256" key="1">
    <source>
        <dbReference type="ARBA" id="ARBA00000491"/>
    </source>
</evidence>
<dbReference type="InterPro" id="IPR033940">
    <property type="entry name" value="IPMI_Swivel"/>
</dbReference>
<evidence type="ECO:0000259" key="11">
    <source>
        <dbReference type="Pfam" id="PF00694"/>
    </source>
</evidence>
<comment type="similarity">
    <text evidence="4">Belongs to the LeuD family. LeuD type 1 subfamily.</text>
</comment>
<comment type="subunit">
    <text evidence="5">Heterodimer of LeuC and LeuD.</text>
</comment>
<dbReference type="OrthoDB" id="9777465at2"/>
<dbReference type="Gene3D" id="3.20.19.10">
    <property type="entry name" value="Aconitase, domain 4"/>
    <property type="match status" value="1"/>
</dbReference>
<keyword evidence="10" id="KW-0100">Branched-chain amino acid biosynthesis</keyword>